<dbReference type="AlphaFoldDB" id="A0AAV3Q2D3"/>
<name>A0AAV3Q2D3_LITER</name>
<proteinExistence type="predicted"/>
<keyword evidence="3" id="KW-1185">Reference proteome</keyword>
<evidence type="ECO:0000313" key="2">
    <source>
        <dbReference type="EMBL" id="GAA0157556.1"/>
    </source>
</evidence>
<feature type="compositionally biased region" description="Polar residues" evidence="1">
    <location>
        <begin position="40"/>
        <end position="51"/>
    </location>
</feature>
<protein>
    <submittedName>
        <fullName evidence="2">Uncharacterized protein</fullName>
    </submittedName>
</protein>
<sequence length="69" mass="7223">MRRMTPASRGARGRLRGAGGRARGGRLPSRGVGGDETSREQQVSGVHSNSPVDPVAENEVEVGKNLVQA</sequence>
<accession>A0AAV3Q2D3</accession>
<feature type="region of interest" description="Disordered" evidence="1">
    <location>
        <begin position="1"/>
        <end position="69"/>
    </location>
</feature>
<feature type="compositionally biased region" description="Low complexity" evidence="1">
    <location>
        <begin position="1"/>
        <end position="10"/>
    </location>
</feature>
<dbReference type="Proteomes" id="UP001454036">
    <property type="component" value="Unassembled WGS sequence"/>
</dbReference>
<comment type="caution">
    <text evidence="2">The sequence shown here is derived from an EMBL/GenBank/DDBJ whole genome shotgun (WGS) entry which is preliminary data.</text>
</comment>
<organism evidence="2 3">
    <name type="scientific">Lithospermum erythrorhizon</name>
    <name type="common">Purple gromwell</name>
    <name type="synonym">Lithospermum officinale var. erythrorhizon</name>
    <dbReference type="NCBI Taxonomy" id="34254"/>
    <lineage>
        <taxon>Eukaryota</taxon>
        <taxon>Viridiplantae</taxon>
        <taxon>Streptophyta</taxon>
        <taxon>Embryophyta</taxon>
        <taxon>Tracheophyta</taxon>
        <taxon>Spermatophyta</taxon>
        <taxon>Magnoliopsida</taxon>
        <taxon>eudicotyledons</taxon>
        <taxon>Gunneridae</taxon>
        <taxon>Pentapetalae</taxon>
        <taxon>asterids</taxon>
        <taxon>lamiids</taxon>
        <taxon>Boraginales</taxon>
        <taxon>Boraginaceae</taxon>
        <taxon>Boraginoideae</taxon>
        <taxon>Lithospermeae</taxon>
        <taxon>Lithospermum</taxon>
    </lineage>
</organism>
<evidence type="ECO:0000313" key="3">
    <source>
        <dbReference type="Proteomes" id="UP001454036"/>
    </source>
</evidence>
<dbReference type="EMBL" id="BAABME010003131">
    <property type="protein sequence ID" value="GAA0157556.1"/>
    <property type="molecule type" value="Genomic_DNA"/>
</dbReference>
<evidence type="ECO:0000256" key="1">
    <source>
        <dbReference type="SAM" id="MobiDB-lite"/>
    </source>
</evidence>
<gene>
    <name evidence="2" type="ORF">LIER_14801</name>
</gene>
<reference evidence="2 3" key="1">
    <citation type="submission" date="2024-01" db="EMBL/GenBank/DDBJ databases">
        <title>The complete chloroplast genome sequence of Lithospermum erythrorhizon: insights into the phylogenetic relationship among Boraginaceae species and the maternal lineages of purple gromwells.</title>
        <authorList>
            <person name="Okada T."/>
            <person name="Watanabe K."/>
        </authorList>
    </citation>
    <scope>NUCLEOTIDE SEQUENCE [LARGE SCALE GENOMIC DNA]</scope>
</reference>